<name>A0ABR5IVY3_9ACTN</name>
<reference evidence="2 3" key="1">
    <citation type="submission" date="2015-07" db="EMBL/GenBank/DDBJ databases">
        <authorList>
            <person name="Ju K.-S."/>
            <person name="Doroghazi J.R."/>
            <person name="Metcalf W.W."/>
        </authorList>
    </citation>
    <scope>NUCLEOTIDE SEQUENCE [LARGE SCALE GENOMIC DNA]</scope>
    <source>
        <strain evidence="2 3">NRRL B-3589</strain>
    </source>
</reference>
<proteinExistence type="predicted"/>
<evidence type="ECO:0000313" key="2">
    <source>
        <dbReference type="EMBL" id="KOG85302.1"/>
    </source>
</evidence>
<feature type="compositionally biased region" description="Low complexity" evidence="1">
    <location>
        <begin position="183"/>
        <end position="194"/>
    </location>
</feature>
<accession>A0ABR5IVY3</accession>
<evidence type="ECO:0000313" key="3">
    <source>
        <dbReference type="Proteomes" id="UP000037020"/>
    </source>
</evidence>
<evidence type="ECO:0000256" key="1">
    <source>
        <dbReference type="SAM" id="MobiDB-lite"/>
    </source>
</evidence>
<keyword evidence="3" id="KW-1185">Reference proteome</keyword>
<gene>
    <name evidence="2" type="ORF">ADK38_37440</name>
</gene>
<comment type="caution">
    <text evidence="2">The sequence shown here is derived from an EMBL/GenBank/DDBJ whole genome shotgun (WGS) entry which is preliminary data.</text>
</comment>
<sequence length="202" mass="21786">MRLTEEVGDYVADFPRHGGYRGPTAEQRAALAEGVATVLDGRLDSARERLSAVDYTVRTARLAGTDRTVAEITEKHRTDRGWGRVYIDLDHRVRWSVQVPHPRSDLDTELIGAGLFARTPGGVLVLAGAPRDAGTGISADMAHRRDSVFDAICDELVARRLPGIQVHGFADDSSPGHDIVLSPGPDAADPAPARRAAKRLPP</sequence>
<protein>
    <submittedName>
        <fullName evidence="2">Uncharacterized protein</fullName>
    </submittedName>
</protein>
<feature type="non-terminal residue" evidence="2">
    <location>
        <position position="202"/>
    </location>
</feature>
<dbReference type="EMBL" id="LGUT01003512">
    <property type="protein sequence ID" value="KOG85302.1"/>
    <property type="molecule type" value="Genomic_DNA"/>
</dbReference>
<feature type="region of interest" description="Disordered" evidence="1">
    <location>
        <begin position="168"/>
        <end position="202"/>
    </location>
</feature>
<dbReference type="Proteomes" id="UP000037020">
    <property type="component" value="Unassembled WGS sequence"/>
</dbReference>
<organism evidence="2 3">
    <name type="scientific">Streptomyces varsoviensis</name>
    <dbReference type="NCBI Taxonomy" id="67373"/>
    <lineage>
        <taxon>Bacteria</taxon>
        <taxon>Bacillati</taxon>
        <taxon>Actinomycetota</taxon>
        <taxon>Actinomycetes</taxon>
        <taxon>Kitasatosporales</taxon>
        <taxon>Streptomycetaceae</taxon>
        <taxon>Streptomyces</taxon>
    </lineage>
</organism>